<evidence type="ECO:0000313" key="2">
    <source>
        <dbReference type="EMBL" id="KAG7487467.1"/>
    </source>
</evidence>
<reference evidence="2" key="1">
    <citation type="submission" date="2021-01" db="EMBL/GenBank/DDBJ databases">
        <authorList>
            <person name="Zahm M."/>
            <person name="Roques C."/>
            <person name="Cabau C."/>
            <person name="Klopp C."/>
            <person name="Donnadieu C."/>
            <person name="Jouanno E."/>
            <person name="Lampietro C."/>
            <person name="Louis A."/>
            <person name="Herpin A."/>
            <person name="Echchiki A."/>
            <person name="Berthelot C."/>
            <person name="Parey E."/>
            <person name="Roest-Crollius H."/>
            <person name="Braasch I."/>
            <person name="Postlethwait J."/>
            <person name="Bobe J."/>
            <person name="Montfort J."/>
            <person name="Bouchez O."/>
            <person name="Begum T."/>
            <person name="Mejri S."/>
            <person name="Adams A."/>
            <person name="Chen W.-J."/>
            <person name="Guiguen Y."/>
        </authorList>
    </citation>
    <scope>NUCLEOTIDE SEQUENCE</scope>
    <source>
        <strain evidence="2">YG-15Mar2019-1</strain>
        <tissue evidence="2">Brain</tissue>
    </source>
</reference>
<evidence type="ECO:0000256" key="1">
    <source>
        <dbReference type="SAM" id="MobiDB-lite"/>
    </source>
</evidence>
<dbReference type="Proteomes" id="UP001046870">
    <property type="component" value="Chromosome 2"/>
</dbReference>
<protein>
    <submittedName>
        <fullName evidence="2">Uncharacterized protein</fullName>
    </submittedName>
</protein>
<dbReference type="AlphaFoldDB" id="A0A9D3QCI9"/>
<organism evidence="2 3">
    <name type="scientific">Megalops atlanticus</name>
    <name type="common">Tarpon</name>
    <name type="synonym">Clupea gigantea</name>
    <dbReference type="NCBI Taxonomy" id="7932"/>
    <lineage>
        <taxon>Eukaryota</taxon>
        <taxon>Metazoa</taxon>
        <taxon>Chordata</taxon>
        <taxon>Craniata</taxon>
        <taxon>Vertebrata</taxon>
        <taxon>Euteleostomi</taxon>
        <taxon>Actinopterygii</taxon>
        <taxon>Neopterygii</taxon>
        <taxon>Teleostei</taxon>
        <taxon>Elopiformes</taxon>
        <taxon>Megalopidae</taxon>
        <taxon>Megalops</taxon>
    </lineage>
</organism>
<sequence length="108" mass="10863">MPALSAGSGNDTGTVPPIPPGPGLRGAGGKAGGTLALLLSRDGGSWSRRLCFLSCWAPLSSPTGGPGSKACLNAALLHSLHTAALTHATYCNSTALYTHTGLLIFLYT</sequence>
<name>A0A9D3QCI9_MEGAT</name>
<feature type="region of interest" description="Disordered" evidence="1">
    <location>
        <begin position="1"/>
        <end position="27"/>
    </location>
</feature>
<dbReference type="EMBL" id="JAFDVH010000002">
    <property type="protein sequence ID" value="KAG7487467.1"/>
    <property type="molecule type" value="Genomic_DNA"/>
</dbReference>
<accession>A0A9D3QCI9</accession>
<gene>
    <name evidence="2" type="ORF">MATL_G00023730</name>
</gene>
<evidence type="ECO:0000313" key="3">
    <source>
        <dbReference type="Proteomes" id="UP001046870"/>
    </source>
</evidence>
<keyword evidence="3" id="KW-1185">Reference proteome</keyword>
<proteinExistence type="predicted"/>
<comment type="caution">
    <text evidence="2">The sequence shown here is derived from an EMBL/GenBank/DDBJ whole genome shotgun (WGS) entry which is preliminary data.</text>
</comment>